<keyword evidence="4" id="KW-1185">Reference proteome</keyword>
<dbReference type="InterPro" id="IPR007473">
    <property type="entry name" value="RlmJ"/>
</dbReference>
<dbReference type="EMBL" id="UETC01000005">
    <property type="protein sequence ID" value="SSA46721.1"/>
    <property type="molecule type" value="Genomic_DNA"/>
</dbReference>
<sequence>MLSYQHSFHAGNAADVQKHALLAAAIAYLTRKPKPLSYIETHAGRGLYSLDSPEARKTGEAAAGVARLEARFPEDHPWRQAIAAARAAHGPAAYPGSPWIAAYLTRPGDRLDLAELHPQEHAALTAALPPRPGLRIHHRDGLEMARALTPPEPRRGLMLIDPSWEIRADYARLAKLLPALHRKWNVGVLMLWYPILEDRRHAPMIRALRDAIPGLMVAETAVPRARAGHGLRGSGLAVVNPPWGLEEEAARVAAWIEEG</sequence>
<feature type="binding site" evidence="1">
    <location>
        <position position="19"/>
    </location>
    <ligand>
        <name>S-adenosyl-L-methionine</name>
        <dbReference type="ChEBI" id="CHEBI:59789"/>
    </ligand>
</feature>
<organism evidence="3 5">
    <name type="scientific">Jannaschia seohaensis</name>
    <dbReference type="NCBI Taxonomy" id="475081"/>
    <lineage>
        <taxon>Bacteria</taxon>
        <taxon>Pseudomonadati</taxon>
        <taxon>Pseudomonadota</taxon>
        <taxon>Alphaproteobacteria</taxon>
        <taxon>Rhodobacterales</taxon>
        <taxon>Roseobacteraceae</taxon>
        <taxon>Jannaschia</taxon>
    </lineage>
</organism>
<gene>
    <name evidence="1" type="primary">rlmJ</name>
    <name evidence="2" type="ORF">BCF38_105184</name>
    <name evidence="3" type="ORF">SAMN05421539_105184</name>
</gene>
<feature type="binding site" evidence="1">
    <location>
        <position position="42"/>
    </location>
    <ligand>
        <name>S-adenosyl-L-methionine</name>
        <dbReference type="ChEBI" id="CHEBI:59789"/>
    </ligand>
</feature>
<dbReference type="EMBL" id="QGDJ01000005">
    <property type="protein sequence ID" value="PWJ18196.1"/>
    <property type="molecule type" value="Genomic_DNA"/>
</dbReference>
<evidence type="ECO:0000313" key="3">
    <source>
        <dbReference type="EMBL" id="SSA46721.1"/>
    </source>
</evidence>
<keyword evidence="1 3" id="KW-0489">Methyltransferase</keyword>
<proteinExistence type="inferred from homology"/>
<comment type="subunit">
    <text evidence="1">Monomer.</text>
</comment>
<dbReference type="GO" id="GO:0036307">
    <property type="term" value="F:23S rRNA (adenine(2030)-N(6))-methyltransferase activity"/>
    <property type="evidence" value="ECO:0007669"/>
    <property type="project" value="UniProtKB-UniRule"/>
</dbReference>
<dbReference type="EC" id="2.1.1.266" evidence="1"/>
<keyword evidence="1" id="KW-0694">RNA-binding</keyword>
<dbReference type="SUPFAM" id="SSF53335">
    <property type="entry name" value="S-adenosyl-L-methionine-dependent methyltransferases"/>
    <property type="match status" value="1"/>
</dbReference>
<reference evidence="5" key="2">
    <citation type="submission" date="2016-10" db="EMBL/GenBank/DDBJ databases">
        <authorList>
            <person name="Varghese N."/>
            <person name="Submissions S."/>
        </authorList>
    </citation>
    <scope>NUCLEOTIDE SEQUENCE [LARGE SCALE GENOMIC DNA]</scope>
    <source>
        <strain evidence="5">DSM 25227</strain>
    </source>
</reference>
<dbReference type="Proteomes" id="UP000245839">
    <property type="component" value="Unassembled WGS sequence"/>
</dbReference>
<dbReference type="Gene3D" id="3.40.50.150">
    <property type="entry name" value="Vaccinia Virus protein VP39"/>
    <property type="match status" value="1"/>
</dbReference>
<evidence type="ECO:0000313" key="2">
    <source>
        <dbReference type="EMBL" id="PWJ18196.1"/>
    </source>
</evidence>
<dbReference type="GO" id="GO:0070475">
    <property type="term" value="P:rRNA base methylation"/>
    <property type="evidence" value="ECO:0007669"/>
    <property type="project" value="UniProtKB-UniRule"/>
</dbReference>
<dbReference type="GO" id="GO:0005829">
    <property type="term" value="C:cytosol"/>
    <property type="evidence" value="ECO:0007669"/>
    <property type="project" value="TreeGrafter"/>
</dbReference>
<dbReference type="PANTHER" id="PTHR37426">
    <property type="entry name" value="RIBOSOMAL RNA LARGE SUBUNIT METHYLTRANSFERASE J"/>
    <property type="match status" value="1"/>
</dbReference>
<accession>A0A2Y9AQH3</accession>
<feature type="binding site" evidence="1">
    <location>
        <position position="97"/>
    </location>
    <ligand>
        <name>S-adenosyl-L-methionine</name>
        <dbReference type="ChEBI" id="CHEBI:59789"/>
    </ligand>
</feature>
<dbReference type="PANTHER" id="PTHR37426:SF1">
    <property type="entry name" value="RIBOSOMAL RNA LARGE SUBUNIT METHYLTRANSFERASE J"/>
    <property type="match status" value="1"/>
</dbReference>
<evidence type="ECO:0000256" key="1">
    <source>
        <dbReference type="HAMAP-Rule" id="MF_00934"/>
    </source>
</evidence>
<dbReference type="AlphaFoldDB" id="A0A2Y9AQH3"/>
<dbReference type="HAMAP" id="MF_00934">
    <property type="entry name" value="23SrRNA_methyltr_J"/>
    <property type="match status" value="1"/>
</dbReference>
<comment type="similarity">
    <text evidence="1">Belongs to the RlmJ family.</text>
</comment>
<dbReference type="OrthoDB" id="9791274at2"/>
<dbReference type="GO" id="GO:0003723">
    <property type="term" value="F:RNA binding"/>
    <property type="evidence" value="ECO:0007669"/>
    <property type="project" value="UniProtKB-UniRule"/>
</dbReference>
<evidence type="ECO:0000313" key="4">
    <source>
        <dbReference type="Proteomes" id="UP000245839"/>
    </source>
</evidence>
<keyword evidence="1" id="KW-0949">S-adenosyl-L-methionine</keyword>
<comment type="catalytic activity">
    <reaction evidence="1">
        <text>adenosine(2030) in 23S rRNA + S-adenosyl-L-methionine = N(6)-methyladenosine(2030) in 23S rRNA + S-adenosyl-L-homocysteine + H(+)</text>
        <dbReference type="Rhea" id="RHEA:43736"/>
        <dbReference type="Rhea" id="RHEA-COMP:10668"/>
        <dbReference type="Rhea" id="RHEA-COMP:10669"/>
        <dbReference type="ChEBI" id="CHEBI:15378"/>
        <dbReference type="ChEBI" id="CHEBI:57856"/>
        <dbReference type="ChEBI" id="CHEBI:59789"/>
        <dbReference type="ChEBI" id="CHEBI:74411"/>
        <dbReference type="ChEBI" id="CHEBI:74449"/>
        <dbReference type="EC" id="2.1.1.266"/>
    </reaction>
</comment>
<feature type="binding site" evidence="1">
    <location>
        <begin position="140"/>
        <end position="141"/>
    </location>
    <ligand>
        <name>S-adenosyl-L-methionine</name>
        <dbReference type="ChEBI" id="CHEBI:59789"/>
    </ligand>
</feature>
<keyword evidence="1" id="KW-0698">rRNA processing</keyword>
<keyword evidence="1 3" id="KW-0808">Transferase</keyword>
<feature type="active site" description="Proton acceptor" evidence="1">
    <location>
        <position position="161"/>
    </location>
</feature>
<dbReference type="Pfam" id="PF04378">
    <property type="entry name" value="RsmJ"/>
    <property type="match status" value="1"/>
</dbReference>
<reference evidence="3" key="1">
    <citation type="submission" date="2016-10" db="EMBL/GenBank/DDBJ databases">
        <authorList>
            <person name="Cai Z."/>
        </authorList>
    </citation>
    <scope>NUCLEOTIDE SEQUENCE [LARGE SCALE GENOMIC DNA]</scope>
    <source>
        <strain evidence="3">DSM 25227</strain>
    </source>
</reference>
<dbReference type="Proteomes" id="UP000251571">
    <property type="component" value="Unassembled WGS sequence"/>
</dbReference>
<protein>
    <recommendedName>
        <fullName evidence="1">Ribosomal RNA large subunit methyltransferase J</fullName>
        <ecNumber evidence="1">2.1.1.266</ecNumber>
    </recommendedName>
    <alternativeName>
        <fullName evidence="1">23S rRNA (adenine(2030)-N6)-methyltransferase</fullName>
    </alternativeName>
    <alternativeName>
        <fullName evidence="1">23S rRNA m6A2030 methyltransferase</fullName>
    </alternativeName>
</protein>
<feature type="site" description="Interaction with substrate rRNA" evidence="1">
    <location>
        <position position="4"/>
    </location>
</feature>
<name>A0A2Y9AQH3_9RHOB</name>
<feature type="binding site" evidence="1">
    <location>
        <position position="115"/>
    </location>
    <ligand>
        <name>S-adenosyl-L-methionine</name>
        <dbReference type="ChEBI" id="CHEBI:59789"/>
    </ligand>
</feature>
<comment type="function">
    <text evidence="1">Specifically methylates the adenine in position 2030 of 23S rRNA.</text>
</comment>
<feature type="binding site" evidence="1">
    <location>
        <position position="161"/>
    </location>
    <ligand>
        <name>S-adenosyl-L-methionine</name>
        <dbReference type="ChEBI" id="CHEBI:59789"/>
    </ligand>
</feature>
<evidence type="ECO:0000313" key="5">
    <source>
        <dbReference type="Proteomes" id="UP000251571"/>
    </source>
</evidence>
<dbReference type="InterPro" id="IPR029063">
    <property type="entry name" value="SAM-dependent_MTases_sf"/>
</dbReference>
<dbReference type="RefSeq" id="WP_109564674.1">
    <property type="nucleotide sequence ID" value="NZ_QGDJ01000005.1"/>
</dbReference>
<reference evidence="2 4" key="3">
    <citation type="submission" date="2018-03" db="EMBL/GenBank/DDBJ databases">
        <title>Genomic Encyclopedia of Archaeal and Bacterial Type Strains, Phase II (KMG-II): from individual species to whole genera.</title>
        <authorList>
            <person name="Goeker M."/>
        </authorList>
    </citation>
    <scope>NUCLEOTIDE SEQUENCE [LARGE SCALE GENOMIC DNA]</scope>
    <source>
        <strain evidence="2 4">DSM 25227</strain>
    </source>
</reference>